<proteinExistence type="inferred from homology"/>
<dbReference type="PANTHER" id="PTHR30034:SF3">
    <property type="entry name" value="FLAGELLAR MOTOR SWITCH PROTEIN FLIM"/>
    <property type="match status" value="1"/>
</dbReference>
<keyword evidence="3 11" id="KW-1003">Cell membrane</keyword>
<keyword evidence="14" id="KW-0282">Flagellum</keyword>
<comment type="subcellular location">
    <subcellularLocation>
        <location evidence="11">Cell inner membrane</location>
        <topology evidence="11">Peripheral membrane protein</topology>
    </subcellularLocation>
    <subcellularLocation>
        <location evidence="11">Bacterial flagellum basal body</location>
    </subcellularLocation>
</comment>
<evidence type="ECO:0000256" key="7">
    <source>
        <dbReference type="ARBA" id="ARBA00023136"/>
    </source>
</evidence>
<evidence type="ECO:0000313" key="16">
    <source>
        <dbReference type="Proteomes" id="UP000276029"/>
    </source>
</evidence>
<keyword evidence="7 11" id="KW-0472">Membrane</keyword>
<keyword evidence="6 11" id="KW-0283">Flagellar rotation</keyword>
<keyword evidence="5 11" id="KW-0997">Cell inner membrane</keyword>
<dbReference type="InterPro" id="IPR001689">
    <property type="entry name" value="Flag_FliM"/>
</dbReference>
<evidence type="ECO:0000256" key="6">
    <source>
        <dbReference type="ARBA" id="ARBA00022779"/>
    </source>
</evidence>
<evidence type="ECO:0000313" key="15">
    <source>
        <dbReference type="Proteomes" id="UP000275727"/>
    </source>
</evidence>
<name>A0AAD1D8S5_SPHMI</name>
<dbReference type="NCBIfam" id="TIGR01397">
    <property type="entry name" value="fliM_switch"/>
    <property type="match status" value="1"/>
</dbReference>
<dbReference type="Gene3D" id="2.30.330.10">
    <property type="entry name" value="SpoA-like"/>
    <property type="match status" value="1"/>
</dbReference>
<evidence type="ECO:0000256" key="9">
    <source>
        <dbReference type="ARBA" id="ARBA00025044"/>
    </source>
</evidence>
<dbReference type="Proteomes" id="UP000276029">
    <property type="component" value="Unassembled WGS sequence"/>
</dbReference>
<evidence type="ECO:0000256" key="1">
    <source>
        <dbReference type="ARBA" id="ARBA00011049"/>
    </source>
</evidence>
<dbReference type="CDD" id="cd17908">
    <property type="entry name" value="FliM"/>
    <property type="match status" value="1"/>
</dbReference>
<evidence type="ECO:0000313" key="13">
    <source>
        <dbReference type="EMBL" id="BBE35992.1"/>
    </source>
</evidence>
<dbReference type="GO" id="GO:0003774">
    <property type="term" value="F:cytoskeletal motor activity"/>
    <property type="evidence" value="ECO:0007669"/>
    <property type="project" value="InterPro"/>
</dbReference>
<keyword evidence="8 11" id="KW-0975">Bacterial flagellum</keyword>
<dbReference type="GO" id="GO:0005886">
    <property type="term" value="C:plasma membrane"/>
    <property type="evidence" value="ECO:0007669"/>
    <property type="project" value="UniProtKB-SubCell"/>
</dbReference>
<dbReference type="AlphaFoldDB" id="A0AAD1D8S5"/>
<evidence type="ECO:0000256" key="4">
    <source>
        <dbReference type="ARBA" id="ARBA00022500"/>
    </source>
</evidence>
<dbReference type="Pfam" id="PF02154">
    <property type="entry name" value="FliM"/>
    <property type="match status" value="1"/>
</dbReference>
<protein>
    <recommendedName>
        <fullName evidence="2 10">Flagellar motor switch protein FliM</fullName>
    </recommendedName>
</protein>
<dbReference type="PIRSF" id="PIRSF002888">
    <property type="entry name" value="FliM"/>
    <property type="match status" value="1"/>
</dbReference>
<dbReference type="GO" id="GO:0071978">
    <property type="term" value="P:bacterial-type flagellum-dependent swarming motility"/>
    <property type="evidence" value="ECO:0007669"/>
    <property type="project" value="TreeGrafter"/>
</dbReference>
<reference evidence="13 15" key="1">
    <citation type="submission" date="2018-06" db="EMBL/GenBank/DDBJ databases">
        <title>Complete Genome Sequence of the Microcystin-Degrading Bacterium Sphingosinicella microcystinivorans Strain B-9.</title>
        <authorList>
            <person name="Jin H."/>
            <person name="Nishizawa T."/>
            <person name="Guo Y."/>
            <person name="Nishizawa A."/>
            <person name="Park H."/>
            <person name="Kato H."/>
            <person name="Tsuji K."/>
            <person name="Harada K."/>
        </authorList>
    </citation>
    <scope>NUCLEOTIDE SEQUENCE [LARGE SCALE GENOMIC DNA]</scope>
    <source>
        <strain evidence="13 15">B9</strain>
    </source>
</reference>
<sequence>MTSRSMKFDPEAWLRDDIEAEWALTRDQMQRTAQQAAHARETPRGIPASDQVGIDAIINAGLVSTERLPMLDVVFDRLVRLMTASLRSLTSDTIAVSVEAVAPVRFGAFLNDLPRPSLISVAQARAWDNSALLIVRPDLAFAMVDVLLGGRRGVPPARIGGRGFTAIETKLVTRLVDVVLNDLGAAFAPLASVGFVRDRIETNPRFAGIARPTSIAVNARFRIEVDERGGLLDLVIPHATLEPVRALLLQRFTGETFGRDRIWERHLASELQRARVEVEAVLGEQQMTLAEVMGFKPGQTLLFGTREEHPVALRCGGRTIGHGRMGRSGNQVAVRLTDRETEPQPGKTFRLRGED</sequence>
<dbReference type="SUPFAM" id="SSF101801">
    <property type="entry name" value="Surface presentation of antigens (SPOA)"/>
    <property type="match status" value="1"/>
</dbReference>
<keyword evidence="4 11" id="KW-0145">Chemotaxis</keyword>
<feature type="domain" description="Flagellar motor switch protein FliN-like C-terminal" evidence="12">
    <location>
        <begin position="270"/>
        <end position="339"/>
    </location>
</feature>
<comment type="similarity">
    <text evidence="1 11">Belongs to the FliM family.</text>
</comment>
<keyword evidence="14" id="KW-0969">Cilium</keyword>
<dbReference type="InterPro" id="IPR036429">
    <property type="entry name" value="SpoA-like_sf"/>
</dbReference>
<evidence type="ECO:0000256" key="5">
    <source>
        <dbReference type="ARBA" id="ARBA00022519"/>
    </source>
</evidence>
<evidence type="ECO:0000256" key="8">
    <source>
        <dbReference type="ARBA" id="ARBA00023143"/>
    </source>
</evidence>
<evidence type="ECO:0000256" key="11">
    <source>
        <dbReference type="PIRNR" id="PIRNR002888"/>
    </source>
</evidence>
<gene>
    <name evidence="14" type="ORF">DFR51_2828</name>
    <name evidence="13" type="ORF">SmB9_36500</name>
</gene>
<dbReference type="GO" id="GO:0050918">
    <property type="term" value="P:positive chemotaxis"/>
    <property type="evidence" value="ECO:0007669"/>
    <property type="project" value="TreeGrafter"/>
</dbReference>
<dbReference type="InterPro" id="IPR001543">
    <property type="entry name" value="FliN-like_C"/>
</dbReference>
<evidence type="ECO:0000259" key="12">
    <source>
        <dbReference type="Pfam" id="PF01052"/>
    </source>
</evidence>
<evidence type="ECO:0000313" key="14">
    <source>
        <dbReference type="EMBL" id="RKS88181.1"/>
    </source>
</evidence>
<dbReference type="KEGG" id="smic:SmB9_36500"/>
<evidence type="ECO:0000256" key="3">
    <source>
        <dbReference type="ARBA" id="ARBA00022475"/>
    </source>
</evidence>
<keyword evidence="14" id="KW-0966">Cell projection</keyword>
<dbReference type="Pfam" id="PF01052">
    <property type="entry name" value="FliMN_C"/>
    <property type="match status" value="1"/>
</dbReference>
<dbReference type="PANTHER" id="PTHR30034">
    <property type="entry name" value="FLAGELLAR MOTOR SWITCH PROTEIN FLIM"/>
    <property type="match status" value="1"/>
</dbReference>
<dbReference type="GO" id="GO:0009425">
    <property type="term" value="C:bacterial-type flagellum basal body"/>
    <property type="evidence" value="ECO:0007669"/>
    <property type="project" value="UniProtKB-SubCell"/>
</dbReference>
<dbReference type="PRINTS" id="PR00955">
    <property type="entry name" value="FLGMOTORFLIM"/>
</dbReference>
<dbReference type="RefSeq" id="WP_121052185.1">
    <property type="nucleotide sequence ID" value="NZ_AP018711.1"/>
</dbReference>
<dbReference type="Gene3D" id="3.40.1550.10">
    <property type="entry name" value="CheC-like"/>
    <property type="match status" value="1"/>
</dbReference>
<dbReference type="Proteomes" id="UP000275727">
    <property type="component" value="Chromosome"/>
</dbReference>
<reference evidence="14 16" key="2">
    <citation type="submission" date="2018-10" db="EMBL/GenBank/DDBJ databases">
        <title>Genomic Encyclopedia of Type Strains, Phase IV (KMG-IV): sequencing the most valuable type-strain genomes for metagenomic binning, comparative biology and taxonomic classification.</title>
        <authorList>
            <person name="Goeker M."/>
        </authorList>
    </citation>
    <scope>NUCLEOTIDE SEQUENCE [LARGE SCALE GENOMIC DNA]</scope>
    <source>
        <strain evidence="14 16">DSM 19791</strain>
    </source>
</reference>
<comment type="function">
    <text evidence="9 11">FliM is one of three proteins (FliG, FliN, FliM) that forms the rotor-mounted switch complex (C ring), located at the base of the basal body. This complex interacts with the CheY and CheZ chemotaxis proteins, in addition to contacting components of the motor that determine the direction of flagellar rotation.</text>
</comment>
<dbReference type="EMBL" id="AP018711">
    <property type="protein sequence ID" value="BBE35992.1"/>
    <property type="molecule type" value="Genomic_DNA"/>
</dbReference>
<accession>A0AAD1D8S5</accession>
<evidence type="ECO:0000256" key="10">
    <source>
        <dbReference type="NCBIfam" id="TIGR01397"/>
    </source>
</evidence>
<dbReference type="SUPFAM" id="SSF103039">
    <property type="entry name" value="CheC-like"/>
    <property type="match status" value="1"/>
</dbReference>
<dbReference type="InterPro" id="IPR028976">
    <property type="entry name" value="CheC-like_sf"/>
</dbReference>
<keyword evidence="16" id="KW-1185">Reference proteome</keyword>
<dbReference type="EMBL" id="RBWX01000009">
    <property type="protein sequence ID" value="RKS88181.1"/>
    <property type="molecule type" value="Genomic_DNA"/>
</dbReference>
<evidence type="ECO:0000256" key="2">
    <source>
        <dbReference type="ARBA" id="ARBA00021898"/>
    </source>
</evidence>
<organism evidence="13 15">
    <name type="scientific">Sphingosinicella microcystinivorans</name>
    <dbReference type="NCBI Taxonomy" id="335406"/>
    <lineage>
        <taxon>Bacteria</taxon>
        <taxon>Pseudomonadati</taxon>
        <taxon>Pseudomonadota</taxon>
        <taxon>Alphaproteobacteria</taxon>
        <taxon>Sphingomonadales</taxon>
        <taxon>Sphingosinicellaceae</taxon>
        <taxon>Sphingosinicella</taxon>
    </lineage>
</organism>